<reference evidence="1" key="1">
    <citation type="submission" date="2022-03" db="EMBL/GenBank/DDBJ databases">
        <authorList>
            <person name="Tunstrom K."/>
        </authorList>
    </citation>
    <scope>NUCLEOTIDE SEQUENCE</scope>
</reference>
<accession>A0AAU9U8U4</accession>
<protein>
    <submittedName>
        <fullName evidence="1">Uncharacterized protein</fullName>
    </submittedName>
</protein>
<sequence>MIDAMSLKANLFFNIKEDKIVGFHEIEGLQSPETAKNAIIKPPKGGNCADDFGTLLVQTTNEKVTSDTLPVSTNEISNTDYEEFSSIQITSSDYALFLYLWVSS</sequence>
<evidence type="ECO:0000313" key="1">
    <source>
        <dbReference type="EMBL" id="CAH2095986.1"/>
    </source>
</evidence>
<name>A0AAU9U8U4_EUPED</name>
<dbReference type="Proteomes" id="UP001153954">
    <property type="component" value="Unassembled WGS sequence"/>
</dbReference>
<evidence type="ECO:0000313" key="2">
    <source>
        <dbReference type="Proteomes" id="UP001153954"/>
    </source>
</evidence>
<organism evidence="1 2">
    <name type="scientific">Euphydryas editha</name>
    <name type="common">Edith's checkerspot</name>
    <dbReference type="NCBI Taxonomy" id="104508"/>
    <lineage>
        <taxon>Eukaryota</taxon>
        <taxon>Metazoa</taxon>
        <taxon>Ecdysozoa</taxon>
        <taxon>Arthropoda</taxon>
        <taxon>Hexapoda</taxon>
        <taxon>Insecta</taxon>
        <taxon>Pterygota</taxon>
        <taxon>Neoptera</taxon>
        <taxon>Endopterygota</taxon>
        <taxon>Lepidoptera</taxon>
        <taxon>Glossata</taxon>
        <taxon>Ditrysia</taxon>
        <taxon>Papilionoidea</taxon>
        <taxon>Nymphalidae</taxon>
        <taxon>Nymphalinae</taxon>
        <taxon>Euphydryas</taxon>
    </lineage>
</organism>
<comment type="caution">
    <text evidence="1">The sequence shown here is derived from an EMBL/GenBank/DDBJ whole genome shotgun (WGS) entry which is preliminary data.</text>
</comment>
<dbReference type="AlphaFoldDB" id="A0AAU9U8U4"/>
<proteinExistence type="predicted"/>
<gene>
    <name evidence="1" type="ORF">EEDITHA_LOCUS11375</name>
</gene>
<dbReference type="EMBL" id="CAKOGL010000016">
    <property type="protein sequence ID" value="CAH2095986.1"/>
    <property type="molecule type" value="Genomic_DNA"/>
</dbReference>
<keyword evidence="2" id="KW-1185">Reference proteome</keyword>